<sequence length="75" mass="8031">MKQIDTNRLSPTECIGIQINGLSHCAAINCKWQGLSACQGLEIIRTGKNAKGFGIGPLGLAEETTENKTTNKKSK</sequence>
<proteinExistence type="predicted"/>
<reference evidence="1" key="1">
    <citation type="submission" date="2019-08" db="EMBL/GenBank/DDBJ databases">
        <authorList>
            <person name="Kucharzyk K."/>
            <person name="Murdoch R.W."/>
            <person name="Higgins S."/>
            <person name="Loffler F."/>
        </authorList>
    </citation>
    <scope>NUCLEOTIDE SEQUENCE</scope>
</reference>
<dbReference type="AlphaFoldDB" id="A0A644ZWI9"/>
<evidence type="ECO:0000313" key="1">
    <source>
        <dbReference type="EMBL" id="MPM44291.1"/>
    </source>
</evidence>
<gene>
    <name evidence="1" type="ORF">SDC9_90969</name>
</gene>
<organism evidence="1">
    <name type="scientific">bioreactor metagenome</name>
    <dbReference type="NCBI Taxonomy" id="1076179"/>
    <lineage>
        <taxon>unclassified sequences</taxon>
        <taxon>metagenomes</taxon>
        <taxon>ecological metagenomes</taxon>
    </lineage>
</organism>
<comment type="caution">
    <text evidence="1">The sequence shown here is derived from an EMBL/GenBank/DDBJ whole genome shotgun (WGS) entry which is preliminary data.</text>
</comment>
<protein>
    <submittedName>
        <fullName evidence="1">Uncharacterized protein</fullName>
    </submittedName>
</protein>
<name>A0A644ZWI9_9ZZZZ</name>
<dbReference type="EMBL" id="VSSQ01010419">
    <property type="protein sequence ID" value="MPM44291.1"/>
    <property type="molecule type" value="Genomic_DNA"/>
</dbReference>
<accession>A0A644ZWI9</accession>